<gene>
    <name evidence="3" type="ORF">EQG68_04250</name>
</gene>
<dbReference type="EMBL" id="SBKQ01000003">
    <property type="protein sequence ID" value="RXR34254.1"/>
    <property type="molecule type" value="Genomic_DNA"/>
</dbReference>
<comment type="caution">
    <text evidence="3">The sequence shown here is derived from an EMBL/GenBank/DDBJ whole genome shotgun (WGS) entry which is preliminary data.</text>
</comment>
<keyword evidence="1" id="KW-1133">Transmembrane helix</keyword>
<feature type="signal peptide" evidence="2">
    <location>
        <begin position="1"/>
        <end position="18"/>
    </location>
</feature>
<feature type="transmembrane region" description="Helical" evidence="1">
    <location>
        <begin position="330"/>
        <end position="349"/>
    </location>
</feature>
<keyword evidence="1" id="KW-0812">Transmembrane</keyword>
<protein>
    <recommendedName>
        <fullName evidence="5">Protein BatD</fullName>
    </recommendedName>
</protein>
<keyword evidence="4" id="KW-1185">Reference proteome</keyword>
<dbReference type="AlphaFoldDB" id="A0A4Q1KY57"/>
<evidence type="ECO:0000313" key="3">
    <source>
        <dbReference type="EMBL" id="RXR34254.1"/>
    </source>
</evidence>
<evidence type="ECO:0000313" key="4">
    <source>
        <dbReference type="Proteomes" id="UP000289734"/>
    </source>
</evidence>
<name>A0A4Q1KY57_9FLAO</name>
<dbReference type="OrthoDB" id="9807384at2"/>
<reference evidence="4" key="1">
    <citation type="submission" date="2019-01" db="EMBL/GenBank/DDBJ databases">
        <title>Cytophagaceae bacterium strain CAR-16.</title>
        <authorList>
            <person name="Chen W.-M."/>
        </authorList>
    </citation>
    <scope>NUCLEOTIDE SEQUENCE [LARGE SCALE GENOMIC DNA]</scope>
    <source>
        <strain evidence="4">ICH-30</strain>
    </source>
</reference>
<keyword evidence="1" id="KW-0472">Membrane</keyword>
<feature type="chain" id="PRO_5020317059" description="Protein BatD" evidence="2">
    <location>
        <begin position="19"/>
        <end position="537"/>
    </location>
</feature>
<sequence length="537" mass="61006">MKIKLYIFFLLISTFVFAQQKRVTTSVDSTKVKIGAQINLTFKTTVDTLSKVAFPEGKLFGSLEVLESYPTDTIKENDTYQLIKKYGLTQFDSGRYTIPSLQVIINSKPYVTDSVLVEILPVVVDTLKQHMYDIKDISTVPNDYSNWWIFVLILIGIAGIANLIIYWRKRNKKPVEEEIIYASPIEKATAHLKSLEKKSLVERGEVKEYYSELTDIARTYIEEAIEIPAMESTTDELIAAFKIAVVKKKLSLTDETIKNLEKVLKQADLVKFAKSKPLEFEIADDKIKIEKTIYKIHQSIPEEVEEEELEDNEANQAKILKRKKAKKRTLILVSAVVVLFISLGIIVAIKGFDFLKDNIIGHPTKELLEGEWVSSQYGNPAIKIETPKVLKRMDISKMMSGQQVAEMADMQLFGYGTMMDHFYIAIMTTKFKQEIKIELAQALEGSLKMMEANGAQNILVKQEEFSTKEGVEGLKGYGTMDILDPITKKSRKAYYEVIYFGQEGGLQQIIVLHEEGDEVANEITERIMNSVEIAIIK</sequence>
<feature type="transmembrane region" description="Helical" evidence="1">
    <location>
        <begin position="147"/>
        <end position="167"/>
    </location>
</feature>
<evidence type="ECO:0000256" key="2">
    <source>
        <dbReference type="SAM" id="SignalP"/>
    </source>
</evidence>
<evidence type="ECO:0008006" key="5">
    <source>
        <dbReference type="Google" id="ProtNLM"/>
    </source>
</evidence>
<evidence type="ECO:0000256" key="1">
    <source>
        <dbReference type="SAM" id="Phobius"/>
    </source>
</evidence>
<keyword evidence="2" id="KW-0732">Signal</keyword>
<accession>A0A4Q1KY57</accession>
<proteinExistence type="predicted"/>
<dbReference type="Proteomes" id="UP000289734">
    <property type="component" value="Unassembled WGS sequence"/>
</dbReference>
<dbReference type="RefSeq" id="WP_129463537.1">
    <property type="nucleotide sequence ID" value="NZ_SBKQ01000003.1"/>
</dbReference>
<organism evidence="3 4">
    <name type="scientific">Flavobacterium piscinae</name>
    <dbReference type="NCBI Taxonomy" id="2506424"/>
    <lineage>
        <taxon>Bacteria</taxon>
        <taxon>Pseudomonadati</taxon>
        <taxon>Bacteroidota</taxon>
        <taxon>Flavobacteriia</taxon>
        <taxon>Flavobacteriales</taxon>
        <taxon>Flavobacteriaceae</taxon>
        <taxon>Flavobacterium</taxon>
    </lineage>
</organism>